<protein>
    <submittedName>
        <fullName evidence="3">Uncharacterized protein</fullName>
    </submittedName>
</protein>
<evidence type="ECO:0000256" key="2">
    <source>
        <dbReference type="SAM" id="MobiDB-lite"/>
    </source>
</evidence>
<feature type="region of interest" description="Disordered" evidence="2">
    <location>
        <begin position="374"/>
        <end position="435"/>
    </location>
</feature>
<gene>
    <name evidence="3" type="ORF">QC763_202590</name>
</gene>
<feature type="compositionally biased region" description="Polar residues" evidence="2">
    <location>
        <begin position="487"/>
        <end position="497"/>
    </location>
</feature>
<dbReference type="GeneID" id="87929636"/>
<feature type="region of interest" description="Disordered" evidence="2">
    <location>
        <begin position="26"/>
        <end position="65"/>
    </location>
</feature>
<reference evidence="3 4" key="1">
    <citation type="journal article" date="2023" name="bioRxiv">
        <title>High-quality genome assemblies of four members of thePodospora anserinaspecies complex.</title>
        <authorList>
            <person name="Ament-Velasquez S.L."/>
            <person name="Vogan A.A."/>
            <person name="Wallerman O."/>
            <person name="Hartmann F."/>
            <person name="Gautier V."/>
            <person name="Silar P."/>
            <person name="Giraud T."/>
            <person name="Johannesson H."/>
        </authorList>
    </citation>
    <scope>NUCLEOTIDE SEQUENCE [LARGE SCALE GENOMIC DNA]</scope>
    <source>
        <strain evidence="3 4">CBS 411.78</strain>
    </source>
</reference>
<dbReference type="Proteomes" id="UP001326199">
    <property type="component" value="Unassembled WGS sequence"/>
</dbReference>
<organism evidence="3 4">
    <name type="scientific">Podospora pseudopauciseta</name>
    <dbReference type="NCBI Taxonomy" id="2093780"/>
    <lineage>
        <taxon>Eukaryota</taxon>
        <taxon>Fungi</taxon>
        <taxon>Dikarya</taxon>
        <taxon>Ascomycota</taxon>
        <taxon>Pezizomycotina</taxon>
        <taxon>Sordariomycetes</taxon>
        <taxon>Sordariomycetidae</taxon>
        <taxon>Sordariales</taxon>
        <taxon>Podosporaceae</taxon>
        <taxon>Podospora</taxon>
    </lineage>
</organism>
<feature type="region of interest" description="Disordered" evidence="2">
    <location>
        <begin position="550"/>
        <end position="647"/>
    </location>
</feature>
<dbReference type="EMBL" id="JAFFHB010000002">
    <property type="protein sequence ID" value="KAK4669391.1"/>
    <property type="molecule type" value="Genomic_DNA"/>
</dbReference>
<sequence>MAESSNNNNNINPAAWFRTFGRSKSSLQTSTTTSPSRAASITTTIGHDAPATPTPDTSPGRLRARPAAAVRRVSSLFSLVGGGGGGSILSGGSPKRDSFPDHGLPGRAPPMGALPLSGFHDGGGGGLGLQGLMGGLGVGGKRGEEESIVWSRPTMMQMVETLRGVMMGVMRMPDRGRGVRKMKGEGGREGDWERIELERDRERRWGERGGWGGLPVEYNSHVLVLLEGFGHLVEQLNKAQEELAELKNLREKEVEQFRGISEEWIQRENGYKAEIKRLELVLAKESKNGVASVALARHGSLINRSGTKRFQARLKRLSSSQDADNTREVHADPEPSMVGVKETTSRYETIGDIPRDVNPHHDVLLSRLVEKQGKAQSSRHFQEGERVLNQILPDTGHTNRPKSPPTHRNQRDKDDEDIECPASGEVTLKVPSTRERASLYEKGQGGVNAGPNSHAYAGVAGCPIEDPSADESSASSRWDAESSTSDDSLQNNGSSLVGPQPRRSNDSGPGLFDGTNSQLADNGLGAIDEGTGHMLDTGFLNRGYSFKRGDDEHLPVTSPSHRKVKGPDSDSMYLYTYTPFDDVSSVRPDCVGSPSEKRPARPAGLAPSTSTGSVIWRGNDDTIRDERTPRASACENQGEDSDGGSQQ</sequence>
<keyword evidence="1" id="KW-0175">Coiled coil</keyword>
<feature type="compositionally biased region" description="Basic and acidic residues" evidence="2">
    <location>
        <begin position="618"/>
        <end position="629"/>
    </location>
</feature>
<name>A0ABR0HMR5_9PEZI</name>
<feature type="compositionally biased region" description="Low complexity" evidence="2">
    <location>
        <begin position="26"/>
        <end position="57"/>
    </location>
</feature>
<comment type="caution">
    <text evidence="3">The sequence shown here is derived from an EMBL/GenBank/DDBJ whole genome shotgun (WGS) entry which is preliminary data.</text>
</comment>
<feature type="coiled-coil region" evidence="1">
    <location>
        <begin position="229"/>
        <end position="263"/>
    </location>
</feature>
<keyword evidence="4" id="KW-1185">Reference proteome</keyword>
<evidence type="ECO:0000313" key="4">
    <source>
        <dbReference type="Proteomes" id="UP001326199"/>
    </source>
</evidence>
<feature type="region of interest" description="Disordered" evidence="2">
    <location>
        <begin position="316"/>
        <end position="341"/>
    </location>
</feature>
<accession>A0ABR0HMR5</accession>
<feature type="region of interest" description="Disordered" evidence="2">
    <location>
        <begin position="458"/>
        <end position="525"/>
    </location>
</feature>
<dbReference type="RefSeq" id="XP_062768061.1">
    <property type="nucleotide sequence ID" value="XM_062909293.1"/>
</dbReference>
<feature type="compositionally biased region" description="Low complexity" evidence="2">
    <location>
        <begin position="470"/>
        <end position="486"/>
    </location>
</feature>
<feature type="compositionally biased region" description="Basic and acidic residues" evidence="2">
    <location>
        <begin position="324"/>
        <end position="333"/>
    </location>
</feature>
<proteinExistence type="predicted"/>
<feature type="compositionally biased region" description="Acidic residues" evidence="2">
    <location>
        <begin position="637"/>
        <end position="647"/>
    </location>
</feature>
<evidence type="ECO:0000256" key="1">
    <source>
        <dbReference type="SAM" id="Coils"/>
    </source>
</evidence>
<evidence type="ECO:0000313" key="3">
    <source>
        <dbReference type="EMBL" id="KAK4669391.1"/>
    </source>
</evidence>